<dbReference type="GO" id="GO:0016620">
    <property type="term" value="F:oxidoreductase activity, acting on the aldehyde or oxo group of donors, NAD or NADP as acceptor"/>
    <property type="evidence" value="ECO:0007669"/>
    <property type="project" value="InterPro"/>
</dbReference>
<dbReference type="EMBL" id="CP032696">
    <property type="protein sequence ID" value="AYG64107.1"/>
    <property type="molecule type" value="Genomic_DNA"/>
</dbReference>
<gene>
    <name evidence="4" type="ORF">CCGE525_35530</name>
</gene>
<keyword evidence="2" id="KW-0560">Oxidoreductase</keyword>
<evidence type="ECO:0000256" key="2">
    <source>
        <dbReference type="ARBA" id="ARBA00023002"/>
    </source>
</evidence>
<dbReference type="AlphaFoldDB" id="A0A387G2T0"/>
<accession>A0A387G2T0</accession>
<evidence type="ECO:0000313" key="4">
    <source>
        <dbReference type="EMBL" id="AYG64107.1"/>
    </source>
</evidence>
<proteinExistence type="inferred from homology"/>
<organism evidence="4 5">
    <name type="scientific">Rhizobium jaguaris</name>
    <dbReference type="NCBI Taxonomy" id="1312183"/>
    <lineage>
        <taxon>Bacteria</taxon>
        <taxon>Pseudomonadati</taxon>
        <taxon>Pseudomonadota</taxon>
        <taxon>Alphaproteobacteria</taxon>
        <taxon>Hyphomicrobiales</taxon>
        <taxon>Rhizobiaceae</taxon>
        <taxon>Rhizobium/Agrobacterium group</taxon>
        <taxon>Rhizobium</taxon>
    </lineage>
</organism>
<reference evidence="4 5" key="1">
    <citation type="submission" date="2018-10" db="EMBL/GenBank/DDBJ databases">
        <title>Rhizobium etli, R. leguminosarum and a new Rhizobium genospecies from Phaseolus dumosus.</title>
        <authorList>
            <person name="Ramirez-Puebla S.T."/>
            <person name="Rogel-Hernandez M.A."/>
            <person name="Guerrero G."/>
            <person name="Ormeno-Orrillo E."/>
            <person name="Martinez-Romero J.C."/>
            <person name="Negrete-Yankelevich S."/>
            <person name="Martinez-Romero E."/>
        </authorList>
    </citation>
    <scope>NUCLEOTIDE SEQUENCE [LARGE SCALE GENOMIC DNA]</scope>
    <source>
        <strain evidence="4 5">CCGE525</strain>
        <plasmid evidence="5">prccge525b</plasmid>
    </source>
</reference>
<dbReference type="SUPFAM" id="SSF53720">
    <property type="entry name" value="ALDH-like"/>
    <property type="match status" value="1"/>
</dbReference>
<keyword evidence="5" id="KW-1185">Reference proteome</keyword>
<geneLocation type="plasmid" evidence="5">
    <name>prccge525b</name>
</geneLocation>
<dbReference type="PANTHER" id="PTHR42804">
    <property type="entry name" value="ALDEHYDE DEHYDROGENASE"/>
    <property type="match status" value="1"/>
</dbReference>
<sequence length="490" mass="51692">MIATNGAETPMSGEHIDIYVNGKLRPAHSSARIPVVNPADEREFATIPDGDKEDVSAAVDAAREAFRNSGWPQLPPSERAKYLRRLTRAIDKRAEQLGAVVTAQIGMPIAASVQSNGGATTKLYDYYAEVADQLEVEFERTGHGLRTVMRREPVGVAALIVPWNGPQGAIAWKLAPALAAGCTTVIKPPPEASLDSYLLAEALDEAGIPPGVVNIVFGGRETGALLASHPGIDKVSFTGSTHAGRQVALACAERFARVTLELGGKSGAVLLDDADLDTFLPLVAPACIPFSGQICHALTRVIAPRARYDEVVEGIASKMAALVVGHPLDPATQVGPLVAKRQRDRVEEYLASGRAQGAQVVTGGGRPPGLDVGYYIQPTVFRGVDTSMRIAQEEIFGPVVSVIPYDSEEGAISICNGTTYGLGGAVFTSDPERGMAVARRIEAGVVGINRYTLHIDAPFGGIKSSGIGRELGMEGLTAFLELKSIFPPQG</sequence>
<dbReference type="InterPro" id="IPR016163">
    <property type="entry name" value="Ald_DH_C"/>
</dbReference>
<protein>
    <submittedName>
        <fullName evidence="4">Aldehyde dehydrogenase</fullName>
    </submittedName>
</protein>
<dbReference type="OrthoDB" id="9812625at2"/>
<evidence type="ECO:0000313" key="5">
    <source>
        <dbReference type="Proteomes" id="UP000282195"/>
    </source>
</evidence>
<dbReference type="Gene3D" id="3.40.605.10">
    <property type="entry name" value="Aldehyde Dehydrogenase, Chain A, domain 1"/>
    <property type="match status" value="1"/>
</dbReference>
<dbReference type="KEGG" id="rjg:CCGE525_35530"/>
<dbReference type="PANTHER" id="PTHR42804:SF1">
    <property type="entry name" value="ALDEHYDE DEHYDROGENASE-RELATED"/>
    <property type="match status" value="1"/>
</dbReference>
<evidence type="ECO:0000259" key="3">
    <source>
        <dbReference type="Pfam" id="PF00171"/>
    </source>
</evidence>
<dbReference type="Proteomes" id="UP000282195">
    <property type="component" value="Plasmid pRCCGE525b"/>
</dbReference>
<name>A0A387G2T0_9HYPH</name>
<dbReference type="InterPro" id="IPR016162">
    <property type="entry name" value="Ald_DH_N"/>
</dbReference>
<dbReference type="FunFam" id="3.40.605.10:FF:000007">
    <property type="entry name" value="NAD/NADP-dependent betaine aldehyde dehydrogenase"/>
    <property type="match status" value="1"/>
</dbReference>
<comment type="similarity">
    <text evidence="1">Belongs to the aldehyde dehydrogenase family.</text>
</comment>
<evidence type="ECO:0000256" key="1">
    <source>
        <dbReference type="ARBA" id="ARBA00009986"/>
    </source>
</evidence>
<dbReference type="Gene3D" id="3.40.309.10">
    <property type="entry name" value="Aldehyde Dehydrogenase, Chain A, domain 2"/>
    <property type="match status" value="1"/>
</dbReference>
<keyword evidence="4" id="KW-0614">Plasmid</keyword>
<dbReference type="Pfam" id="PF00171">
    <property type="entry name" value="Aldedh"/>
    <property type="match status" value="1"/>
</dbReference>
<dbReference type="InterPro" id="IPR015590">
    <property type="entry name" value="Aldehyde_DH_dom"/>
</dbReference>
<feature type="domain" description="Aldehyde dehydrogenase" evidence="3">
    <location>
        <begin position="30"/>
        <end position="485"/>
    </location>
</feature>
<dbReference type="CDD" id="cd07139">
    <property type="entry name" value="ALDH_AldA-Rv0768"/>
    <property type="match status" value="1"/>
</dbReference>
<dbReference type="InterPro" id="IPR016161">
    <property type="entry name" value="Ald_DH/histidinol_DH"/>
</dbReference>